<proteinExistence type="predicted"/>
<accession>A0A101LVU1</accession>
<gene>
    <name evidence="1" type="ORF">ABT39_MTgene1815</name>
</gene>
<dbReference type="EMBL" id="LKAM01000012">
    <property type="protein sequence ID" value="KUM46309.1"/>
    <property type="molecule type" value="Genomic_DNA"/>
</dbReference>
<protein>
    <submittedName>
        <fullName evidence="1">Uncharacterized protein</fullName>
    </submittedName>
</protein>
<keyword evidence="1" id="KW-0496">Mitochondrion</keyword>
<dbReference type="AlphaFoldDB" id="A0A101LVU1"/>
<sequence>MDFISFDRRGSEGAFRFSYPKIAIFSLDCGSWKKVQISHSLNWKED</sequence>
<name>A0A101LVU1_PICGL</name>
<comment type="caution">
    <text evidence="1">The sequence shown here is derived from an EMBL/GenBank/DDBJ whole genome shotgun (WGS) entry which is preliminary data.</text>
</comment>
<geneLocation type="mitochondrion" evidence="1"/>
<evidence type="ECO:0000313" key="1">
    <source>
        <dbReference type="EMBL" id="KUM46309.1"/>
    </source>
</evidence>
<organism evidence="1">
    <name type="scientific">Picea glauca</name>
    <name type="common">White spruce</name>
    <name type="synonym">Pinus glauca</name>
    <dbReference type="NCBI Taxonomy" id="3330"/>
    <lineage>
        <taxon>Eukaryota</taxon>
        <taxon>Viridiplantae</taxon>
        <taxon>Streptophyta</taxon>
        <taxon>Embryophyta</taxon>
        <taxon>Tracheophyta</taxon>
        <taxon>Spermatophyta</taxon>
        <taxon>Pinopsida</taxon>
        <taxon>Pinidae</taxon>
        <taxon>Conifers I</taxon>
        <taxon>Pinales</taxon>
        <taxon>Pinaceae</taxon>
        <taxon>Picea</taxon>
    </lineage>
</organism>
<reference evidence="1" key="1">
    <citation type="journal article" date="2015" name="Genome Biol. Evol.">
        <title>Organellar Genomes of White Spruce (Picea glauca): Assembly and Annotation.</title>
        <authorList>
            <person name="Jackman S.D."/>
            <person name="Warren R.L."/>
            <person name="Gibb E.A."/>
            <person name="Vandervalk B.P."/>
            <person name="Mohamadi H."/>
            <person name="Chu J."/>
            <person name="Raymond A."/>
            <person name="Pleasance S."/>
            <person name="Coope R."/>
            <person name="Wildung M.R."/>
            <person name="Ritland C.E."/>
            <person name="Bousquet J."/>
            <person name="Jones S.J."/>
            <person name="Bohlmann J."/>
            <person name="Birol I."/>
        </authorList>
    </citation>
    <scope>NUCLEOTIDE SEQUENCE [LARGE SCALE GENOMIC DNA]</scope>
    <source>
        <tissue evidence="1">Flushing bud</tissue>
    </source>
</reference>